<evidence type="ECO:0000256" key="3">
    <source>
        <dbReference type="ARBA" id="ARBA00022737"/>
    </source>
</evidence>
<dbReference type="SUPFAM" id="SSF49313">
    <property type="entry name" value="Cadherin-like"/>
    <property type="match status" value="2"/>
</dbReference>
<proteinExistence type="predicted"/>
<dbReference type="Proteomes" id="UP000694408">
    <property type="component" value="Unplaced"/>
</dbReference>
<dbReference type="PANTHER" id="PTHR24025">
    <property type="entry name" value="DESMOGLEIN FAMILY MEMBER"/>
    <property type="match status" value="1"/>
</dbReference>
<dbReference type="SMART" id="SM00112">
    <property type="entry name" value="CA"/>
    <property type="match status" value="1"/>
</dbReference>
<dbReference type="GO" id="GO:0005509">
    <property type="term" value="F:calcium ion binding"/>
    <property type="evidence" value="ECO:0007669"/>
    <property type="project" value="UniProtKB-UniRule"/>
</dbReference>
<dbReference type="Ensembl" id="ENSJHYT00000028414.1">
    <property type="protein sequence ID" value="ENSJHYP00000023574.1"/>
    <property type="gene ID" value="ENSJHYG00000017724.1"/>
</dbReference>
<keyword evidence="4 9" id="KW-0106">Calcium</keyword>
<keyword evidence="8" id="KW-0325">Glycoprotein</keyword>
<accession>A0A8C5JTW1</accession>
<reference evidence="11" key="2">
    <citation type="submission" date="2025-09" db="UniProtKB">
        <authorList>
            <consortium name="Ensembl"/>
        </authorList>
    </citation>
    <scope>IDENTIFICATION</scope>
</reference>
<dbReference type="GO" id="GO:0007156">
    <property type="term" value="P:homophilic cell adhesion via plasma membrane adhesion molecules"/>
    <property type="evidence" value="ECO:0007669"/>
    <property type="project" value="InterPro"/>
</dbReference>
<dbReference type="PROSITE" id="PS50268">
    <property type="entry name" value="CADHERIN_2"/>
    <property type="match status" value="1"/>
</dbReference>
<protein>
    <recommendedName>
        <fullName evidence="10">Cadherin domain-containing protein</fullName>
    </recommendedName>
</protein>
<feature type="domain" description="Cadherin" evidence="10">
    <location>
        <begin position="122"/>
        <end position="208"/>
    </location>
</feature>
<evidence type="ECO:0000256" key="9">
    <source>
        <dbReference type="PROSITE-ProRule" id="PRU00043"/>
    </source>
</evidence>
<dbReference type="InterPro" id="IPR002126">
    <property type="entry name" value="Cadherin-like_dom"/>
</dbReference>
<reference evidence="11" key="1">
    <citation type="submission" date="2025-08" db="UniProtKB">
        <authorList>
            <consortium name="Ensembl"/>
        </authorList>
    </citation>
    <scope>IDENTIFICATION</scope>
</reference>
<dbReference type="PANTHER" id="PTHR24025:SF21">
    <property type="entry name" value="FAT ATYPICAL CADHERIN 3"/>
    <property type="match status" value="1"/>
</dbReference>
<evidence type="ECO:0000256" key="6">
    <source>
        <dbReference type="ARBA" id="ARBA00022989"/>
    </source>
</evidence>
<dbReference type="AlphaFoldDB" id="A0A8C5JTW1"/>
<keyword evidence="6" id="KW-1133">Transmembrane helix</keyword>
<dbReference type="InterPro" id="IPR050971">
    <property type="entry name" value="Cadherin-domain_protein"/>
</dbReference>
<dbReference type="FunFam" id="2.60.40.60:FF:000035">
    <property type="entry name" value="Protocadherin Fat 3"/>
    <property type="match status" value="1"/>
</dbReference>
<dbReference type="Pfam" id="PF00028">
    <property type="entry name" value="Cadherin"/>
    <property type="match status" value="1"/>
</dbReference>
<keyword evidence="12" id="KW-1185">Reference proteome</keyword>
<evidence type="ECO:0000313" key="12">
    <source>
        <dbReference type="Proteomes" id="UP000694408"/>
    </source>
</evidence>
<evidence type="ECO:0000256" key="1">
    <source>
        <dbReference type="ARBA" id="ARBA00004370"/>
    </source>
</evidence>
<organism evidence="11 12">
    <name type="scientific">Junco hyemalis</name>
    <name type="common">Dark-eyed junco</name>
    <dbReference type="NCBI Taxonomy" id="40217"/>
    <lineage>
        <taxon>Eukaryota</taxon>
        <taxon>Metazoa</taxon>
        <taxon>Chordata</taxon>
        <taxon>Craniata</taxon>
        <taxon>Vertebrata</taxon>
        <taxon>Euteleostomi</taxon>
        <taxon>Archelosauria</taxon>
        <taxon>Archosauria</taxon>
        <taxon>Dinosauria</taxon>
        <taxon>Saurischia</taxon>
        <taxon>Theropoda</taxon>
        <taxon>Coelurosauria</taxon>
        <taxon>Aves</taxon>
        <taxon>Neognathae</taxon>
        <taxon>Neoaves</taxon>
        <taxon>Telluraves</taxon>
        <taxon>Australaves</taxon>
        <taxon>Passeriformes</taxon>
        <taxon>Passerellidae</taxon>
        <taxon>Junco</taxon>
    </lineage>
</organism>
<evidence type="ECO:0000256" key="4">
    <source>
        <dbReference type="ARBA" id="ARBA00022837"/>
    </source>
</evidence>
<keyword evidence="5" id="KW-0130">Cell adhesion</keyword>
<dbReference type="GO" id="GO:0005911">
    <property type="term" value="C:cell-cell junction"/>
    <property type="evidence" value="ECO:0007669"/>
    <property type="project" value="TreeGrafter"/>
</dbReference>
<sequence length="258" mass="28735">LQPVPPLTLSLLNLTIYILEVRHWAFSEDSGVLQLKKSLVNSGIKNSNFGLKITATDGENFADAMFVNISVVHGKVSSKTFSCRETRVAQKLAEKLLKKAKANVKLNLEDGFLDFYSVNRQIIQVEARDKDLGPNGEVTYSVLTDTHQFAINSSTGVVYVSDQLDREAKANYTLKIEARDRAESGHQQFSVVPLKVFLDDVNDCSPAFIPSSYNVKVLEDLPVGTVIAWLETHDPDLVWGSWCQCCNIDTEISAFDIY</sequence>
<evidence type="ECO:0000256" key="7">
    <source>
        <dbReference type="ARBA" id="ARBA00023136"/>
    </source>
</evidence>
<dbReference type="InterPro" id="IPR015919">
    <property type="entry name" value="Cadherin-like_sf"/>
</dbReference>
<dbReference type="PRINTS" id="PR00205">
    <property type="entry name" value="CADHERIN"/>
</dbReference>
<evidence type="ECO:0000313" key="11">
    <source>
        <dbReference type="Ensembl" id="ENSJHYP00000023574.1"/>
    </source>
</evidence>
<keyword evidence="7" id="KW-0472">Membrane</keyword>
<evidence type="ECO:0000256" key="2">
    <source>
        <dbReference type="ARBA" id="ARBA00022692"/>
    </source>
</evidence>
<dbReference type="Gene3D" id="2.60.40.60">
    <property type="entry name" value="Cadherins"/>
    <property type="match status" value="2"/>
</dbReference>
<name>A0A8C5JTW1_JUNHY</name>
<comment type="subcellular location">
    <subcellularLocation>
        <location evidence="1">Membrane</location>
    </subcellularLocation>
</comment>
<dbReference type="CDD" id="cd11304">
    <property type="entry name" value="Cadherin_repeat"/>
    <property type="match status" value="1"/>
</dbReference>
<evidence type="ECO:0000256" key="5">
    <source>
        <dbReference type="ARBA" id="ARBA00022889"/>
    </source>
</evidence>
<evidence type="ECO:0000256" key="8">
    <source>
        <dbReference type="ARBA" id="ARBA00023180"/>
    </source>
</evidence>
<evidence type="ECO:0000259" key="10">
    <source>
        <dbReference type="PROSITE" id="PS50268"/>
    </source>
</evidence>
<keyword evidence="3" id="KW-0677">Repeat</keyword>
<keyword evidence="2" id="KW-0812">Transmembrane</keyword>
<dbReference type="GO" id="GO:0016020">
    <property type="term" value="C:membrane"/>
    <property type="evidence" value="ECO:0007669"/>
    <property type="project" value="UniProtKB-SubCell"/>
</dbReference>